<evidence type="ECO:0000313" key="4">
    <source>
        <dbReference type="Proteomes" id="UP000007148"/>
    </source>
</evidence>
<name>G4TU49_SERID</name>
<dbReference type="AlphaFoldDB" id="G4TU49"/>
<feature type="domain" description="Ubiquitin-like" evidence="2">
    <location>
        <begin position="216"/>
        <end position="298"/>
    </location>
</feature>
<keyword evidence="4" id="KW-1185">Reference proteome</keyword>
<evidence type="ECO:0000313" key="3">
    <source>
        <dbReference type="EMBL" id="CCA74842.1"/>
    </source>
</evidence>
<gene>
    <name evidence="3" type="ORF">PIIN_08811</name>
</gene>
<dbReference type="InterPro" id="IPR054464">
    <property type="entry name" value="ULD_fung"/>
</dbReference>
<organism evidence="3 4">
    <name type="scientific">Serendipita indica (strain DSM 11827)</name>
    <name type="common">Root endophyte fungus</name>
    <name type="synonym">Piriformospora indica</name>
    <dbReference type="NCBI Taxonomy" id="1109443"/>
    <lineage>
        <taxon>Eukaryota</taxon>
        <taxon>Fungi</taxon>
        <taxon>Dikarya</taxon>
        <taxon>Basidiomycota</taxon>
        <taxon>Agaricomycotina</taxon>
        <taxon>Agaricomycetes</taxon>
        <taxon>Sebacinales</taxon>
        <taxon>Serendipitaceae</taxon>
        <taxon>Serendipita</taxon>
    </lineage>
</organism>
<dbReference type="HOGENOM" id="CLU_625716_0_0_1"/>
<evidence type="ECO:0000256" key="1">
    <source>
        <dbReference type="SAM" id="MobiDB-lite"/>
    </source>
</evidence>
<accession>G4TU49</accession>
<reference evidence="3 4" key="1">
    <citation type="journal article" date="2011" name="PLoS Pathog.">
        <title>Endophytic Life Strategies Decoded by Genome and Transcriptome Analyses of the Mutualistic Root Symbiont Piriformospora indica.</title>
        <authorList>
            <person name="Zuccaro A."/>
            <person name="Lahrmann U."/>
            <person name="Guldener U."/>
            <person name="Langen G."/>
            <person name="Pfiffi S."/>
            <person name="Biedenkopf D."/>
            <person name="Wong P."/>
            <person name="Samans B."/>
            <person name="Grimm C."/>
            <person name="Basiewicz M."/>
            <person name="Murat C."/>
            <person name="Martin F."/>
            <person name="Kogel K.H."/>
        </authorList>
    </citation>
    <scope>NUCLEOTIDE SEQUENCE [LARGE SCALE GENOMIC DNA]</scope>
    <source>
        <strain evidence="3 4">DSM 11827</strain>
    </source>
</reference>
<feature type="compositionally biased region" description="Polar residues" evidence="1">
    <location>
        <begin position="425"/>
        <end position="438"/>
    </location>
</feature>
<proteinExistence type="predicted"/>
<evidence type="ECO:0000259" key="2">
    <source>
        <dbReference type="Pfam" id="PF22893"/>
    </source>
</evidence>
<feature type="region of interest" description="Disordered" evidence="1">
    <location>
        <begin position="388"/>
        <end position="438"/>
    </location>
</feature>
<comment type="caution">
    <text evidence="3">The sequence shown here is derived from an EMBL/GenBank/DDBJ whole genome shotgun (WGS) entry which is preliminary data.</text>
</comment>
<dbReference type="OrthoDB" id="3023312at2759"/>
<dbReference type="InParanoid" id="G4TU49"/>
<sequence>MEVGVCCIFVLDMPIFAVTYGSFGDIAQCVQLLWKIGTELCDATGSSSEYQALKGELVQTVQLLHEIQVLKMGPQTSHETQVYLTRLLEQAADCHRAIVAFLNKRNKPKGFWQTVSWHTLGTSEAKELQGLLARRCAQLTILLQMYNASHQEDRAKYEQARLDGSTQKLCSQIQDMGADVSKDVALVGQQLARFDMEIRERLTVLDNNIKETVKVEPSIILIDPLNQTFPISILYCSSYEMMKKFIFFLATNYGLAGRSFVEDGQFELINSKERRGVIPASWPRHLKSGETIEMSIIIEGAPSGTCPRCHVFNSNCKHNQIVTCKSCHSDFHYLAPQKAPAKGSAATQVRTKVQIETQGEEHVKEFRLLTIQGELATFALDRKRKPLVYSGPLNSRPPPPRSGRPPLSGPRALWGLDGREPLSHTYGSQAQSKTAIFP</sequence>
<protein>
    <recommendedName>
        <fullName evidence="2">Ubiquitin-like domain-containing protein</fullName>
    </recommendedName>
</protein>
<dbReference type="Proteomes" id="UP000007148">
    <property type="component" value="Unassembled WGS sequence"/>
</dbReference>
<dbReference type="Pfam" id="PF22893">
    <property type="entry name" value="ULD_2"/>
    <property type="match status" value="1"/>
</dbReference>
<dbReference type="EMBL" id="CAFZ01000362">
    <property type="protein sequence ID" value="CCA74842.1"/>
    <property type="molecule type" value="Genomic_DNA"/>
</dbReference>
<dbReference type="eggNOG" id="ENOG502RCEE">
    <property type="taxonomic scope" value="Eukaryota"/>
</dbReference>
<dbReference type="PANTHER" id="PTHR38886:SF1">
    <property type="entry name" value="NACHT-NTPASE AND P-LOOP NTPASES N-TERMINAL DOMAIN-CONTAINING PROTEIN"/>
    <property type="match status" value="1"/>
</dbReference>
<dbReference type="PANTHER" id="PTHR38886">
    <property type="entry name" value="SESA DOMAIN-CONTAINING PROTEIN"/>
    <property type="match status" value="1"/>
</dbReference>